<dbReference type="Gene3D" id="1.10.287.70">
    <property type="match status" value="1"/>
</dbReference>
<evidence type="ECO:0000256" key="7">
    <source>
        <dbReference type="SAM" id="Phobius"/>
    </source>
</evidence>
<feature type="transmembrane region" description="Helical" evidence="7">
    <location>
        <begin position="391"/>
        <end position="416"/>
    </location>
</feature>
<evidence type="ECO:0000256" key="1">
    <source>
        <dbReference type="ARBA" id="ARBA00004141"/>
    </source>
</evidence>
<dbReference type="GO" id="GO:0005248">
    <property type="term" value="F:voltage-gated sodium channel activity"/>
    <property type="evidence" value="ECO:0007669"/>
    <property type="project" value="TreeGrafter"/>
</dbReference>
<dbReference type="Proteomes" id="UP000601435">
    <property type="component" value="Unassembled WGS sequence"/>
</dbReference>
<dbReference type="PANTHER" id="PTHR10037:SF62">
    <property type="entry name" value="SODIUM CHANNEL PROTEIN 60E"/>
    <property type="match status" value="1"/>
</dbReference>
<evidence type="ECO:0000259" key="8">
    <source>
        <dbReference type="PROSITE" id="PS50222"/>
    </source>
</evidence>
<name>A0A812NBE5_9DINO</name>
<sequence length="530" mass="58036">MLQLHSGLERTRRVSEDFAYHNTKELLCPSFQGLHGLIGVSLTSPALDASFSLPAASFPVSPLNPFTDDAVPSEKAASEAPAFIESADVLDVDLHDPGVATAASVSEGSLGEGRGDFQLAKSRTGQSGTRTTVRTVDAPEQQIQLQARKLLNHPITEIIVAAITCLSAVMVGAQVNEAAEHAHIPGHQSPAYFNVVNHALTLCFLVELLIRMFAYGKEFILSEDRGWNLLDCVIVGCAVGEFVLDVGYAFASGMRDESGTDLSIMKAMRVVRILRLVRVVRVVRFFRALRVLIASIVHTLRSVIWALILLFLIMYTFGILFTHAYTEFASNKAAAGTIADMTCTEPSTECQLRSYFGSVLVSILLLFAAISDGISWISLLTPLWEASGDTGVWMIMFLVYIALVEFAVLNVVTGVFCQNAIESASLDQEMVIETQLKSKQLYTDQVCDLFHLMDEGKKGELTAIAFEQHINDPQVAAYFRALDMDLNNVWKLFTLLDPDGSGTIDLQEFVEGCLKLRGPATRLDMELVLS</sequence>
<protein>
    <submittedName>
        <fullName evidence="9">Scn11a protein</fullName>
    </submittedName>
</protein>
<dbReference type="SUPFAM" id="SSF47473">
    <property type="entry name" value="EF-hand"/>
    <property type="match status" value="1"/>
</dbReference>
<evidence type="ECO:0000256" key="2">
    <source>
        <dbReference type="ARBA" id="ARBA00022692"/>
    </source>
</evidence>
<comment type="subcellular location">
    <subcellularLocation>
        <location evidence="1">Membrane</location>
        <topology evidence="1">Multi-pass membrane protein</topology>
    </subcellularLocation>
</comment>
<organism evidence="9 10">
    <name type="scientific">Symbiodinium necroappetens</name>
    <dbReference type="NCBI Taxonomy" id="1628268"/>
    <lineage>
        <taxon>Eukaryota</taxon>
        <taxon>Sar</taxon>
        <taxon>Alveolata</taxon>
        <taxon>Dinophyceae</taxon>
        <taxon>Suessiales</taxon>
        <taxon>Symbiodiniaceae</taxon>
        <taxon>Symbiodinium</taxon>
    </lineage>
</organism>
<dbReference type="InterPro" id="IPR027359">
    <property type="entry name" value="Volt_channel_dom_sf"/>
</dbReference>
<accession>A0A812NBE5</accession>
<keyword evidence="5 7" id="KW-0472">Membrane</keyword>
<evidence type="ECO:0000256" key="6">
    <source>
        <dbReference type="SAM" id="MobiDB-lite"/>
    </source>
</evidence>
<dbReference type="Gene3D" id="1.20.120.350">
    <property type="entry name" value="Voltage-gated potassium channels. Chain C"/>
    <property type="match status" value="1"/>
</dbReference>
<feature type="compositionally biased region" description="Polar residues" evidence="6">
    <location>
        <begin position="121"/>
        <end position="134"/>
    </location>
</feature>
<feature type="non-terminal residue" evidence="9">
    <location>
        <position position="530"/>
    </location>
</feature>
<feature type="region of interest" description="Disordered" evidence="6">
    <location>
        <begin position="103"/>
        <end position="135"/>
    </location>
</feature>
<dbReference type="PANTHER" id="PTHR10037">
    <property type="entry name" value="VOLTAGE-GATED CATION CHANNEL CALCIUM AND SODIUM"/>
    <property type="match status" value="1"/>
</dbReference>
<feature type="domain" description="EF-hand" evidence="8">
    <location>
        <begin position="484"/>
        <end position="519"/>
    </location>
</feature>
<dbReference type="InterPro" id="IPR043203">
    <property type="entry name" value="VGCC_Ca_Na"/>
</dbReference>
<evidence type="ECO:0000313" key="9">
    <source>
        <dbReference type="EMBL" id="CAE7312323.1"/>
    </source>
</evidence>
<feature type="transmembrane region" description="Helical" evidence="7">
    <location>
        <begin position="303"/>
        <end position="322"/>
    </location>
</feature>
<reference evidence="9" key="1">
    <citation type="submission" date="2021-02" db="EMBL/GenBank/DDBJ databases">
        <authorList>
            <person name="Dougan E. K."/>
            <person name="Rhodes N."/>
            <person name="Thang M."/>
            <person name="Chan C."/>
        </authorList>
    </citation>
    <scope>NUCLEOTIDE SEQUENCE</scope>
</reference>
<dbReference type="Pfam" id="PF00520">
    <property type="entry name" value="Ion_trans"/>
    <property type="match status" value="1"/>
</dbReference>
<dbReference type="InterPro" id="IPR011992">
    <property type="entry name" value="EF-hand-dom_pair"/>
</dbReference>
<comment type="caution">
    <text evidence="9">The sequence shown here is derived from an EMBL/GenBank/DDBJ whole genome shotgun (WGS) entry which is preliminary data.</text>
</comment>
<dbReference type="InterPro" id="IPR018247">
    <property type="entry name" value="EF_Hand_1_Ca_BS"/>
</dbReference>
<evidence type="ECO:0000256" key="3">
    <source>
        <dbReference type="ARBA" id="ARBA00022837"/>
    </source>
</evidence>
<feature type="transmembrane region" description="Helical" evidence="7">
    <location>
        <begin position="355"/>
        <end position="379"/>
    </location>
</feature>
<keyword evidence="4 7" id="KW-1133">Transmembrane helix</keyword>
<dbReference type="OrthoDB" id="428590at2759"/>
<keyword evidence="2 7" id="KW-0812">Transmembrane</keyword>
<dbReference type="GO" id="GO:0005509">
    <property type="term" value="F:calcium ion binding"/>
    <property type="evidence" value="ECO:0007669"/>
    <property type="project" value="InterPro"/>
</dbReference>
<evidence type="ECO:0000313" key="10">
    <source>
        <dbReference type="Proteomes" id="UP000601435"/>
    </source>
</evidence>
<dbReference type="InterPro" id="IPR002048">
    <property type="entry name" value="EF_hand_dom"/>
</dbReference>
<gene>
    <name evidence="9" type="primary">Scn11a</name>
    <name evidence="9" type="ORF">SNEC2469_LOCUS7772</name>
</gene>
<evidence type="ECO:0000256" key="5">
    <source>
        <dbReference type="ARBA" id="ARBA00023136"/>
    </source>
</evidence>
<dbReference type="GO" id="GO:0001518">
    <property type="term" value="C:voltage-gated sodium channel complex"/>
    <property type="evidence" value="ECO:0007669"/>
    <property type="project" value="TreeGrafter"/>
</dbReference>
<evidence type="ECO:0000256" key="4">
    <source>
        <dbReference type="ARBA" id="ARBA00022989"/>
    </source>
</evidence>
<keyword evidence="10" id="KW-1185">Reference proteome</keyword>
<proteinExistence type="predicted"/>
<dbReference type="Gene3D" id="1.10.238.10">
    <property type="entry name" value="EF-hand"/>
    <property type="match status" value="1"/>
</dbReference>
<dbReference type="SUPFAM" id="SSF81324">
    <property type="entry name" value="Voltage-gated potassium channels"/>
    <property type="match status" value="1"/>
</dbReference>
<keyword evidence="3" id="KW-0106">Calcium</keyword>
<dbReference type="AlphaFoldDB" id="A0A812NBE5"/>
<dbReference type="EMBL" id="CAJNJA010013075">
    <property type="protein sequence ID" value="CAE7312323.1"/>
    <property type="molecule type" value="Genomic_DNA"/>
</dbReference>
<dbReference type="PROSITE" id="PS00018">
    <property type="entry name" value="EF_HAND_1"/>
    <property type="match status" value="1"/>
</dbReference>
<dbReference type="InterPro" id="IPR005821">
    <property type="entry name" value="Ion_trans_dom"/>
</dbReference>
<dbReference type="PROSITE" id="PS50222">
    <property type="entry name" value="EF_HAND_2"/>
    <property type="match status" value="1"/>
</dbReference>